<dbReference type="AlphaFoldDB" id="A0AA35REV4"/>
<dbReference type="InterPro" id="IPR050705">
    <property type="entry name" value="Cytochrome_P450_3A"/>
</dbReference>
<comment type="similarity">
    <text evidence="1 8">Belongs to the cytochrome P450 family.</text>
</comment>
<keyword evidence="5 7" id="KW-0408">Iron</keyword>
<evidence type="ECO:0000256" key="7">
    <source>
        <dbReference type="PIRSR" id="PIRSR602401-1"/>
    </source>
</evidence>
<organism evidence="10 11">
    <name type="scientific">Geodia barretti</name>
    <name type="common">Barrett's horny sponge</name>
    <dbReference type="NCBI Taxonomy" id="519541"/>
    <lineage>
        <taxon>Eukaryota</taxon>
        <taxon>Metazoa</taxon>
        <taxon>Porifera</taxon>
        <taxon>Demospongiae</taxon>
        <taxon>Heteroscleromorpha</taxon>
        <taxon>Tetractinellida</taxon>
        <taxon>Astrophorina</taxon>
        <taxon>Geodiidae</taxon>
        <taxon>Geodia</taxon>
    </lineage>
</organism>
<dbReference type="GO" id="GO:0008395">
    <property type="term" value="F:steroid hydroxylase activity"/>
    <property type="evidence" value="ECO:0007669"/>
    <property type="project" value="TreeGrafter"/>
</dbReference>
<keyword evidence="2 7" id="KW-0349">Heme</keyword>
<dbReference type="Proteomes" id="UP001174909">
    <property type="component" value="Unassembled WGS sequence"/>
</dbReference>
<proteinExistence type="inferred from homology"/>
<dbReference type="PANTHER" id="PTHR24302:SF15">
    <property type="entry name" value="FATTY-ACID PEROXYGENASE"/>
    <property type="match status" value="1"/>
</dbReference>
<dbReference type="InterPro" id="IPR002401">
    <property type="entry name" value="Cyt_P450_E_grp-I"/>
</dbReference>
<keyword evidence="4 8" id="KW-0560">Oxidoreductase</keyword>
<comment type="function">
    <text evidence="6">Cytochromes P450 are a group of heme-thiolate monooxygenases. They oxidize a variety of structurally unrelated compounds, including steroids, fatty acids, and xenobiotics.</text>
</comment>
<feature type="binding site" description="axial binding residue" evidence="7">
    <location>
        <position position="503"/>
    </location>
    <ligand>
        <name>heme</name>
        <dbReference type="ChEBI" id="CHEBI:30413"/>
    </ligand>
    <ligandPart>
        <name>Fe</name>
        <dbReference type="ChEBI" id="CHEBI:18248"/>
    </ligandPart>
</feature>
<dbReference type="PROSITE" id="PS00086">
    <property type="entry name" value="CYTOCHROME_P450"/>
    <property type="match status" value="1"/>
</dbReference>
<dbReference type="InterPro" id="IPR036396">
    <property type="entry name" value="Cyt_P450_sf"/>
</dbReference>
<dbReference type="SUPFAM" id="SSF48264">
    <property type="entry name" value="Cytochrome P450"/>
    <property type="match status" value="1"/>
</dbReference>
<evidence type="ECO:0000313" key="11">
    <source>
        <dbReference type="Proteomes" id="UP001174909"/>
    </source>
</evidence>
<keyword evidence="9" id="KW-0812">Transmembrane</keyword>
<gene>
    <name evidence="10" type="ORF">GBAR_LOCUS6326</name>
</gene>
<dbReference type="Gene3D" id="1.10.630.10">
    <property type="entry name" value="Cytochrome P450"/>
    <property type="match status" value="1"/>
</dbReference>
<evidence type="ECO:0000256" key="5">
    <source>
        <dbReference type="ARBA" id="ARBA00023004"/>
    </source>
</evidence>
<keyword evidence="11" id="KW-1185">Reference proteome</keyword>
<keyword evidence="3 7" id="KW-0479">Metal-binding</keyword>
<evidence type="ECO:0000256" key="2">
    <source>
        <dbReference type="ARBA" id="ARBA00022617"/>
    </source>
</evidence>
<evidence type="ECO:0000313" key="10">
    <source>
        <dbReference type="EMBL" id="CAI8009423.1"/>
    </source>
</evidence>
<comment type="caution">
    <text evidence="10">The sequence shown here is derived from an EMBL/GenBank/DDBJ whole genome shotgun (WGS) entry which is preliminary data.</text>
</comment>
<dbReference type="GO" id="GO:0020037">
    <property type="term" value="F:heme binding"/>
    <property type="evidence" value="ECO:0007669"/>
    <property type="project" value="InterPro"/>
</dbReference>
<dbReference type="PANTHER" id="PTHR24302">
    <property type="entry name" value="CYTOCHROME P450 FAMILY 3"/>
    <property type="match status" value="1"/>
</dbReference>
<feature type="transmembrane region" description="Helical" evidence="9">
    <location>
        <begin position="39"/>
        <end position="60"/>
    </location>
</feature>
<evidence type="ECO:0000256" key="8">
    <source>
        <dbReference type="RuleBase" id="RU000461"/>
    </source>
</evidence>
<dbReference type="InterPro" id="IPR001128">
    <property type="entry name" value="Cyt_P450"/>
</dbReference>
<keyword evidence="9" id="KW-0472">Membrane</keyword>
<dbReference type="PRINTS" id="PR00463">
    <property type="entry name" value="EP450I"/>
</dbReference>
<evidence type="ECO:0000256" key="3">
    <source>
        <dbReference type="ARBA" id="ARBA00022723"/>
    </source>
</evidence>
<evidence type="ECO:0000256" key="1">
    <source>
        <dbReference type="ARBA" id="ARBA00010617"/>
    </source>
</evidence>
<dbReference type="EMBL" id="CASHTH010000959">
    <property type="protein sequence ID" value="CAI8009423.1"/>
    <property type="molecule type" value="Genomic_DNA"/>
</dbReference>
<accession>A0AA35REV4</accession>
<reference evidence="10" key="1">
    <citation type="submission" date="2023-03" db="EMBL/GenBank/DDBJ databases">
        <authorList>
            <person name="Steffen K."/>
            <person name="Cardenas P."/>
        </authorList>
    </citation>
    <scope>NUCLEOTIDE SEQUENCE</scope>
</reference>
<evidence type="ECO:0000256" key="6">
    <source>
        <dbReference type="ARBA" id="ARBA00043906"/>
    </source>
</evidence>
<evidence type="ECO:0000256" key="4">
    <source>
        <dbReference type="ARBA" id="ARBA00023002"/>
    </source>
</evidence>
<dbReference type="InterPro" id="IPR017972">
    <property type="entry name" value="Cyt_P450_CS"/>
</dbReference>
<dbReference type="Pfam" id="PF00067">
    <property type="entry name" value="p450"/>
    <property type="match status" value="1"/>
</dbReference>
<dbReference type="GO" id="GO:0005506">
    <property type="term" value="F:iron ion binding"/>
    <property type="evidence" value="ECO:0007669"/>
    <property type="project" value="InterPro"/>
</dbReference>
<dbReference type="GO" id="GO:0016705">
    <property type="term" value="F:oxidoreductase activity, acting on paired donors, with incorporation or reduction of molecular oxygen"/>
    <property type="evidence" value="ECO:0007669"/>
    <property type="project" value="InterPro"/>
</dbReference>
<name>A0AA35REV4_GEOBA</name>
<comment type="cofactor">
    <cofactor evidence="7">
        <name>heme</name>
        <dbReference type="ChEBI" id="CHEBI:30413"/>
    </cofactor>
</comment>
<keyword evidence="8" id="KW-0503">Monooxygenase</keyword>
<evidence type="ECO:0000256" key="9">
    <source>
        <dbReference type="SAM" id="Phobius"/>
    </source>
</evidence>
<keyword evidence="9" id="KW-1133">Transmembrane helix</keyword>
<sequence length="589" mass="66088">MRALYIPKRTHNNLLVNKLPSPKVSSSARMAQRSLVEEATRPLVLITVSVLLGFLCYLYYRFVHSPYLVFAGTGVKGPNPRILLGNSLELLTRGEMQTYHKFYKTYGPIFGFYRGTRPVVAVTDPILVDMVLSSEQNSFTTVHHNHQHYLRSILRVHGLPAVLSPLPQQQQQQQQQRFENDDTLKARKGLRSILLLPRLFKLMVPVVLQNFDTLLLETLESSLSRPSVDIWSVYEPYCLQVILGIVGLSSGKHREEVASALQNYFTVVNRSGTVEFVFRALFGSIPCFDEAMKVLNRRAKAEEEFDNLVGVVSSAICEAKQYHQVTGIKRNYLQVLLDQSLPEDQTVSYTLLILLLGYHSILTTLSAATVHLAADPITQQKLYSELSTSVQRETLFYEAVDSVEFLDAVVQETLRLCSLTPKLTRVCVKDCGVKGATIPKGTRVEVPLHFIHHLPTHWNSPNSFSPDRFTSPRRHSTNGKTAKCPVAAQGPAFLPFGVGAHSCVGMRLTINCVKLTLTEVIQRFRFTRAANGKKVSRGKTAEYASQFRRPAGGHHVRVATRHKLKRSISFATVVKTTMDKQPDDDNNTS</sequence>
<protein>
    <submittedName>
        <fullName evidence="10">Cytochrome P450 3A12</fullName>
    </submittedName>
</protein>